<gene>
    <name evidence="4" type="ORF">S06H3_13059</name>
</gene>
<dbReference type="PRINTS" id="PR00060">
    <property type="entry name" value="RIBOSOMALL16"/>
</dbReference>
<accession>X1N092</accession>
<evidence type="ECO:0000313" key="4">
    <source>
        <dbReference type="EMBL" id="GAI11994.1"/>
    </source>
</evidence>
<dbReference type="GO" id="GO:0022625">
    <property type="term" value="C:cytosolic large ribosomal subunit"/>
    <property type="evidence" value="ECO:0007669"/>
    <property type="project" value="TreeGrafter"/>
</dbReference>
<dbReference type="EMBL" id="BARV01006374">
    <property type="protein sequence ID" value="GAI11994.1"/>
    <property type="molecule type" value="Genomic_DNA"/>
</dbReference>
<reference evidence="4" key="1">
    <citation type="journal article" date="2014" name="Front. Microbiol.">
        <title>High frequency of phylogenetically diverse reductive dehalogenase-homologous genes in deep subseafloor sedimentary metagenomes.</title>
        <authorList>
            <person name="Kawai M."/>
            <person name="Futagami T."/>
            <person name="Toyoda A."/>
            <person name="Takaki Y."/>
            <person name="Nishi S."/>
            <person name="Hori S."/>
            <person name="Arai W."/>
            <person name="Tsubouchi T."/>
            <person name="Morono Y."/>
            <person name="Uchiyama I."/>
            <person name="Ito T."/>
            <person name="Fujiyama A."/>
            <person name="Inagaki F."/>
            <person name="Takami H."/>
        </authorList>
    </citation>
    <scope>NUCLEOTIDE SEQUENCE</scope>
    <source>
        <strain evidence="4">Expedition CK06-06</strain>
    </source>
</reference>
<dbReference type="CDD" id="cd01433">
    <property type="entry name" value="Ribosomal_L16_L10e"/>
    <property type="match status" value="1"/>
</dbReference>
<dbReference type="SUPFAM" id="SSF54686">
    <property type="entry name" value="Ribosomal protein L16p/L10e"/>
    <property type="match status" value="1"/>
</dbReference>
<dbReference type="Pfam" id="PF00252">
    <property type="entry name" value="Ribosomal_L16"/>
    <property type="match status" value="1"/>
</dbReference>
<dbReference type="GO" id="GO:0006412">
    <property type="term" value="P:translation"/>
    <property type="evidence" value="ECO:0007669"/>
    <property type="project" value="InterPro"/>
</dbReference>
<dbReference type="InterPro" id="IPR047873">
    <property type="entry name" value="Ribosomal_uL16"/>
</dbReference>
<sequence length="77" mass="8710">MLQPRKEKFRKQFRGKMKGRATRGTSLSFGDYGLKSLGRAWLTGQQIEAARVAITHYTKRAGNDYVFCPDILVSSTL</sequence>
<dbReference type="AlphaFoldDB" id="X1N092"/>
<name>X1N092_9ZZZZ</name>
<dbReference type="GO" id="GO:0019843">
    <property type="term" value="F:rRNA binding"/>
    <property type="evidence" value="ECO:0007669"/>
    <property type="project" value="InterPro"/>
</dbReference>
<dbReference type="GO" id="GO:0003735">
    <property type="term" value="F:structural constituent of ribosome"/>
    <property type="evidence" value="ECO:0007669"/>
    <property type="project" value="InterPro"/>
</dbReference>
<comment type="caution">
    <text evidence="4">The sequence shown here is derived from an EMBL/GenBank/DDBJ whole genome shotgun (WGS) entry which is preliminary data.</text>
</comment>
<comment type="similarity">
    <text evidence="1">Belongs to the universal ribosomal protein uL16 family.</text>
</comment>
<evidence type="ECO:0000256" key="3">
    <source>
        <dbReference type="ARBA" id="ARBA00023274"/>
    </source>
</evidence>
<evidence type="ECO:0000256" key="2">
    <source>
        <dbReference type="ARBA" id="ARBA00022980"/>
    </source>
</evidence>
<dbReference type="InterPro" id="IPR036920">
    <property type="entry name" value="Ribosomal_uL16_sf"/>
</dbReference>
<protein>
    <submittedName>
        <fullName evidence="4">Uncharacterized protein</fullName>
    </submittedName>
</protein>
<keyword evidence="3" id="KW-0687">Ribonucleoprotein</keyword>
<proteinExistence type="inferred from homology"/>
<evidence type="ECO:0000256" key="1">
    <source>
        <dbReference type="ARBA" id="ARBA00008931"/>
    </source>
</evidence>
<keyword evidence="2" id="KW-0689">Ribosomal protein</keyword>
<dbReference type="InterPro" id="IPR016180">
    <property type="entry name" value="Ribosomal_uL16_dom"/>
</dbReference>
<dbReference type="Gene3D" id="3.90.1170.10">
    <property type="entry name" value="Ribosomal protein L10e/L16"/>
    <property type="match status" value="1"/>
</dbReference>
<dbReference type="PANTHER" id="PTHR12220">
    <property type="entry name" value="50S/60S RIBOSOMAL PROTEIN L16"/>
    <property type="match status" value="1"/>
</dbReference>
<dbReference type="PANTHER" id="PTHR12220:SF13">
    <property type="entry name" value="LARGE RIBOSOMAL SUBUNIT PROTEIN UL16M"/>
    <property type="match status" value="1"/>
</dbReference>
<organism evidence="4">
    <name type="scientific">marine sediment metagenome</name>
    <dbReference type="NCBI Taxonomy" id="412755"/>
    <lineage>
        <taxon>unclassified sequences</taxon>
        <taxon>metagenomes</taxon>
        <taxon>ecological metagenomes</taxon>
    </lineage>
</organism>
<dbReference type="InterPro" id="IPR000114">
    <property type="entry name" value="Ribosomal_uL16_bact-type"/>
</dbReference>